<accession>A0A327ZH01</accession>
<comment type="caution">
    <text evidence="1">The sequence shown here is derived from an EMBL/GenBank/DDBJ whole genome shotgun (WGS) entry which is preliminary data.</text>
</comment>
<reference evidence="1 2" key="1">
    <citation type="submission" date="2018-06" db="EMBL/GenBank/DDBJ databases">
        <title>Genomic Encyclopedia of Type Strains, Phase III (KMG-III): the genomes of soil and plant-associated and newly described type strains.</title>
        <authorList>
            <person name="Whitman W."/>
        </authorList>
    </citation>
    <scope>NUCLEOTIDE SEQUENCE [LARGE SCALE GENOMIC DNA]</scope>
    <source>
        <strain evidence="1 2">CGMCC 4.7090</strain>
    </source>
</reference>
<gene>
    <name evidence="1" type="ORF">B0I29_103665</name>
</gene>
<dbReference type="RefSeq" id="WP_111648618.1">
    <property type="nucleotide sequence ID" value="NZ_JACHWI010000004.1"/>
</dbReference>
<evidence type="ECO:0000313" key="2">
    <source>
        <dbReference type="Proteomes" id="UP000249341"/>
    </source>
</evidence>
<keyword evidence="1" id="KW-0238">DNA-binding</keyword>
<keyword evidence="2" id="KW-1185">Reference proteome</keyword>
<sequence length="365" mass="39244">MISVDRVQVMAYRVAAQGLTERAAARPADLPVLDLGIQQYSPDSTQIALTARSSADPADDRLLVVWAARGAPHLHRRADLPALVRQLWPLTDADAASRVKSAQIPGAQALGIRAFTVTAEALRDVVTAPIPRGEASTEVSRRVPVELTFECRPCQARHVSGNVWQQAGLAGGVEILSRGKDAQLGPIDNAPPLPAATEGVDRLIETYLRFLGPAGPAEVAKYLGSSTTEIRKVWPSSGLVEVSVDGRKAWLPEAEVPALESAAPVDGVRWLPGMDPLLQARDRDLLLPERAAQKEVWRPLGNPGVLLVDGEIAGVWRARMAGRKRVDLTVSPFGELSAAQRKRVEEEAPEVARARGVPEAVVTFD</sequence>
<dbReference type="EMBL" id="QLMJ01000003">
    <property type="protein sequence ID" value="RAK40625.1"/>
    <property type="molecule type" value="Genomic_DNA"/>
</dbReference>
<dbReference type="GO" id="GO:0003677">
    <property type="term" value="F:DNA binding"/>
    <property type="evidence" value="ECO:0007669"/>
    <property type="project" value="UniProtKB-KW"/>
</dbReference>
<evidence type="ECO:0000313" key="1">
    <source>
        <dbReference type="EMBL" id="RAK40625.1"/>
    </source>
</evidence>
<dbReference type="AlphaFoldDB" id="A0A327ZH01"/>
<proteinExistence type="predicted"/>
<dbReference type="PANTHER" id="PTHR38479:SF2">
    <property type="entry name" value="WINGED HELIX DNA-BINDING DOMAIN-CONTAINING PROTEIN"/>
    <property type="match status" value="1"/>
</dbReference>
<dbReference type="Pfam" id="PF06224">
    <property type="entry name" value="AlkZ-like"/>
    <property type="match status" value="1"/>
</dbReference>
<dbReference type="Proteomes" id="UP000249341">
    <property type="component" value="Unassembled WGS sequence"/>
</dbReference>
<dbReference type="InterPro" id="IPR009351">
    <property type="entry name" value="AlkZ-like"/>
</dbReference>
<dbReference type="OrthoDB" id="9148135at2"/>
<protein>
    <submittedName>
        <fullName evidence="1">Winged helix DNA-binding protein</fullName>
    </submittedName>
</protein>
<dbReference type="PANTHER" id="PTHR38479">
    <property type="entry name" value="LMO0824 PROTEIN"/>
    <property type="match status" value="1"/>
</dbReference>
<name>A0A327ZH01_9ACTN</name>
<organism evidence="1 2">
    <name type="scientific">Actinoplanes lutulentus</name>
    <dbReference type="NCBI Taxonomy" id="1287878"/>
    <lineage>
        <taxon>Bacteria</taxon>
        <taxon>Bacillati</taxon>
        <taxon>Actinomycetota</taxon>
        <taxon>Actinomycetes</taxon>
        <taxon>Micromonosporales</taxon>
        <taxon>Micromonosporaceae</taxon>
        <taxon>Actinoplanes</taxon>
    </lineage>
</organism>